<dbReference type="PANTHER" id="PTHR30055:SF209">
    <property type="entry name" value="POSSIBLE TRANSCRIPTIONAL REGULATORY PROTEIN (PROBABLY TETR-FAMILY)"/>
    <property type="match status" value="1"/>
</dbReference>
<evidence type="ECO:0000256" key="2">
    <source>
        <dbReference type="PROSITE-ProRule" id="PRU00335"/>
    </source>
</evidence>
<organism evidence="4 5">
    <name type="scientific">Actinomadura macrotermitis</name>
    <dbReference type="NCBI Taxonomy" id="2585200"/>
    <lineage>
        <taxon>Bacteria</taxon>
        <taxon>Bacillati</taxon>
        <taxon>Actinomycetota</taxon>
        <taxon>Actinomycetes</taxon>
        <taxon>Streptosporangiales</taxon>
        <taxon>Thermomonosporaceae</taxon>
        <taxon>Actinomadura</taxon>
    </lineage>
</organism>
<comment type="caution">
    <text evidence="4">The sequence shown here is derived from an EMBL/GenBank/DDBJ whole genome shotgun (WGS) entry which is preliminary data.</text>
</comment>
<evidence type="ECO:0000313" key="5">
    <source>
        <dbReference type="Proteomes" id="UP000487268"/>
    </source>
</evidence>
<dbReference type="EMBL" id="WEGH01000005">
    <property type="protein sequence ID" value="MQY08474.1"/>
    <property type="molecule type" value="Genomic_DNA"/>
</dbReference>
<dbReference type="Pfam" id="PF00440">
    <property type="entry name" value="TetR_N"/>
    <property type="match status" value="1"/>
</dbReference>
<evidence type="ECO:0000259" key="3">
    <source>
        <dbReference type="PROSITE" id="PS50977"/>
    </source>
</evidence>
<evidence type="ECO:0000256" key="1">
    <source>
        <dbReference type="ARBA" id="ARBA00023125"/>
    </source>
</evidence>
<dbReference type="PROSITE" id="PS50977">
    <property type="entry name" value="HTH_TETR_2"/>
    <property type="match status" value="1"/>
</dbReference>
<dbReference type="InterPro" id="IPR009057">
    <property type="entry name" value="Homeodomain-like_sf"/>
</dbReference>
<dbReference type="PRINTS" id="PR00455">
    <property type="entry name" value="HTHTETR"/>
</dbReference>
<dbReference type="Gene3D" id="1.10.357.10">
    <property type="entry name" value="Tetracycline Repressor, domain 2"/>
    <property type="match status" value="1"/>
</dbReference>
<accession>A0A7K0C6Q3</accession>
<evidence type="ECO:0000313" key="4">
    <source>
        <dbReference type="EMBL" id="MQY08474.1"/>
    </source>
</evidence>
<dbReference type="GO" id="GO:0000976">
    <property type="term" value="F:transcription cis-regulatory region binding"/>
    <property type="evidence" value="ECO:0007669"/>
    <property type="project" value="TreeGrafter"/>
</dbReference>
<dbReference type="SUPFAM" id="SSF48498">
    <property type="entry name" value="Tetracyclin repressor-like, C-terminal domain"/>
    <property type="match status" value="1"/>
</dbReference>
<gene>
    <name evidence="4" type="ORF">ACRB68_65830</name>
</gene>
<sequence>MAERADAARNRRAILRAAEELLEAHGFEHVSLDKVAAAAGVGKGTVFRRFGSRTGLLTALLEERAARIADGIEGAAAPLGAAAPPGERLTAFLAALADLAAHNVALLAAHERACAEDKHADPTYRRWHEHVTRLLTEARPGLDADFTAHTLLGMFDAELVRHVVADGGAARLGASVRSVAEAVLNGEAATPEPGSPPD</sequence>
<name>A0A7K0C6Q3_9ACTN</name>
<feature type="DNA-binding region" description="H-T-H motif" evidence="2">
    <location>
        <begin position="31"/>
        <end position="50"/>
    </location>
</feature>
<dbReference type="InterPro" id="IPR036271">
    <property type="entry name" value="Tet_transcr_reg_TetR-rel_C_sf"/>
</dbReference>
<reference evidence="4 5" key="1">
    <citation type="submission" date="2019-10" db="EMBL/GenBank/DDBJ databases">
        <title>Actinomadura rubteroloni sp. nov. and Actinomadura macrotermitis sp. nov., isolated from the gut of fungus growing-termite Macrotermes natalensis.</title>
        <authorList>
            <person name="Benndorf R."/>
            <person name="Martin K."/>
            <person name="Kuefner M."/>
            <person name="De Beer W."/>
            <person name="Kaster A.-K."/>
            <person name="Vollmers J."/>
            <person name="Poulsen M."/>
            <person name="Beemelmanns C."/>
        </authorList>
    </citation>
    <scope>NUCLEOTIDE SEQUENCE [LARGE SCALE GENOMIC DNA]</scope>
    <source>
        <strain evidence="4 5">RB68</strain>
    </source>
</reference>
<dbReference type="SUPFAM" id="SSF46689">
    <property type="entry name" value="Homeodomain-like"/>
    <property type="match status" value="1"/>
</dbReference>
<feature type="domain" description="HTH tetR-type" evidence="3">
    <location>
        <begin position="8"/>
        <end position="68"/>
    </location>
</feature>
<dbReference type="InterPro" id="IPR050109">
    <property type="entry name" value="HTH-type_TetR-like_transc_reg"/>
</dbReference>
<keyword evidence="5" id="KW-1185">Reference proteome</keyword>
<dbReference type="GO" id="GO:0003700">
    <property type="term" value="F:DNA-binding transcription factor activity"/>
    <property type="evidence" value="ECO:0007669"/>
    <property type="project" value="TreeGrafter"/>
</dbReference>
<dbReference type="InterPro" id="IPR001647">
    <property type="entry name" value="HTH_TetR"/>
</dbReference>
<protein>
    <recommendedName>
        <fullName evidence="3">HTH tetR-type domain-containing protein</fullName>
    </recommendedName>
</protein>
<dbReference type="Proteomes" id="UP000487268">
    <property type="component" value="Unassembled WGS sequence"/>
</dbReference>
<dbReference type="OrthoDB" id="5190841at2"/>
<dbReference type="AlphaFoldDB" id="A0A7K0C6Q3"/>
<dbReference type="PANTHER" id="PTHR30055">
    <property type="entry name" value="HTH-TYPE TRANSCRIPTIONAL REGULATOR RUTR"/>
    <property type="match status" value="1"/>
</dbReference>
<keyword evidence="1 2" id="KW-0238">DNA-binding</keyword>
<dbReference type="RefSeq" id="WP_153539573.1">
    <property type="nucleotide sequence ID" value="NZ_WEGH01000005.1"/>
</dbReference>
<proteinExistence type="predicted"/>